<comment type="subcellular location">
    <subcellularLocation>
        <location evidence="1">Membrane</location>
        <topology evidence="1">Multi-pass membrane protein</topology>
    </subcellularLocation>
</comment>
<dbReference type="Proteomes" id="UP001203880">
    <property type="component" value="Unassembled WGS sequence"/>
</dbReference>
<protein>
    <submittedName>
        <fullName evidence="7">YIP1 family protein</fullName>
    </submittedName>
</protein>
<keyword evidence="3 5" id="KW-1133">Transmembrane helix</keyword>
<feature type="transmembrane region" description="Helical" evidence="5">
    <location>
        <begin position="104"/>
        <end position="126"/>
    </location>
</feature>
<reference evidence="7" key="1">
    <citation type="submission" date="2022-05" db="EMBL/GenBank/DDBJ databases">
        <authorList>
            <person name="Park J.-S."/>
        </authorList>
    </citation>
    <scope>NUCLEOTIDE SEQUENCE</scope>
    <source>
        <strain evidence="7">2012CJ41-6</strain>
    </source>
</reference>
<dbReference type="EMBL" id="JAMFMB010000001">
    <property type="protein sequence ID" value="MCL6282144.1"/>
    <property type="molecule type" value="Genomic_DNA"/>
</dbReference>
<feature type="transmembrane region" description="Helical" evidence="5">
    <location>
        <begin position="32"/>
        <end position="51"/>
    </location>
</feature>
<feature type="transmembrane region" description="Helical" evidence="5">
    <location>
        <begin position="132"/>
        <end position="152"/>
    </location>
</feature>
<sequence>MNGAAWRDLAILTLKDPAQAARDLLALQLGRNVLWLAFALAVVLNTGAQVLSDMMLSNLTGELPVLALPPMAYAGFFTGAILLFVSVLSFVGPKMGGSGRFNDVFVLIIWLQYLRFVLELLVLVLLLAAPVFGALIAIAGSLVGLYIMVHFIDQAHRLNSLGQSVLLLLVSIIAMAVVLYFFLSLAGGPIVGNATFV</sequence>
<evidence type="ECO:0000256" key="2">
    <source>
        <dbReference type="ARBA" id="ARBA00022692"/>
    </source>
</evidence>
<keyword evidence="8" id="KW-1185">Reference proteome</keyword>
<gene>
    <name evidence="7" type="ORF">M3P21_01260</name>
</gene>
<feature type="transmembrane region" description="Helical" evidence="5">
    <location>
        <begin position="164"/>
        <end position="183"/>
    </location>
</feature>
<feature type="domain" description="Yip1" evidence="6">
    <location>
        <begin position="13"/>
        <end position="181"/>
    </location>
</feature>
<dbReference type="RefSeq" id="WP_249706152.1">
    <property type="nucleotide sequence ID" value="NZ_JAMFMB010000001.1"/>
</dbReference>
<comment type="caution">
    <text evidence="7">The sequence shown here is derived from an EMBL/GenBank/DDBJ whole genome shotgun (WGS) entry which is preliminary data.</text>
</comment>
<feature type="transmembrane region" description="Helical" evidence="5">
    <location>
        <begin position="71"/>
        <end position="92"/>
    </location>
</feature>
<evidence type="ECO:0000256" key="4">
    <source>
        <dbReference type="ARBA" id="ARBA00023136"/>
    </source>
</evidence>
<keyword evidence="2 5" id="KW-0812">Transmembrane</keyword>
<keyword evidence="4 5" id="KW-0472">Membrane</keyword>
<name>A0ABT0PX10_9RHOB</name>
<proteinExistence type="predicted"/>
<dbReference type="Pfam" id="PF04893">
    <property type="entry name" value="Yip1"/>
    <property type="match status" value="1"/>
</dbReference>
<evidence type="ECO:0000259" key="6">
    <source>
        <dbReference type="Pfam" id="PF04893"/>
    </source>
</evidence>
<accession>A0ABT0PX10</accession>
<dbReference type="InterPro" id="IPR006977">
    <property type="entry name" value="Yip1_dom"/>
</dbReference>
<evidence type="ECO:0000313" key="8">
    <source>
        <dbReference type="Proteomes" id="UP001203880"/>
    </source>
</evidence>
<evidence type="ECO:0000313" key="7">
    <source>
        <dbReference type="EMBL" id="MCL6282144.1"/>
    </source>
</evidence>
<organism evidence="7 8">
    <name type="scientific">Ruegeria spongiae</name>
    <dbReference type="NCBI Taxonomy" id="2942209"/>
    <lineage>
        <taxon>Bacteria</taxon>
        <taxon>Pseudomonadati</taxon>
        <taxon>Pseudomonadota</taxon>
        <taxon>Alphaproteobacteria</taxon>
        <taxon>Rhodobacterales</taxon>
        <taxon>Roseobacteraceae</taxon>
        <taxon>Ruegeria</taxon>
    </lineage>
</organism>
<evidence type="ECO:0000256" key="1">
    <source>
        <dbReference type="ARBA" id="ARBA00004141"/>
    </source>
</evidence>
<evidence type="ECO:0000256" key="3">
    <source>
        <dbReference type="ARBA" id="ARBA00022989"/>
    </source>
</evidence>
<evidence type="ECO:0000256" key="5">
    <source>
        <dbReference type="SAM" id="Phobius"/>
    </source>
</evidence>